<dbReference type="PANTHER" id="PTHR43058:SF1">
    <property type="entry name" value="DUF427 DOMAIN-CONTAINING PROTEIN"/>
    <property type="match status" value="1"/>
</dbReference>
<dbReference type="Gene3D" id="2.170.150.40">
    <property type="entry name" value="Domain of unknown function (DUF427)"/>
    <property type="match status" value="1"/>
</dbReference>
<evidence type="ECO:0000313" key="2">
    <source>
        <dbReference type="EMBL" id="MDF3301481.1"/>
    </source>
</evidence>
<dbReference type="PANTHER" id="PTHR43058">
    <property type="entry name" value="SLR0655 PROTEIN"/>
    <property type="match status" value="1"/>
</dbReference>
<gene>
    <name evidence="2" type="ORF">P3H78_23225</name>
</gene>
<name>A0ABT6AA02_9ACTN</name>
<accession>A0ABT6AA02</accession>
<reference evidence="2 3" key="1">
    <citation type="submission" date="2023-03" db="EMBL/GenBank/DDBJ databases">
        <title>Draft genome sequence of Streptomyces sp. K1PA1 isolated from peat swamp forest in Thailand.</title>
        <authorList>
            <person name="Klaysubun C."/>
            <person name="Duangmal K."/>
        </authorList>
    </citation>
    <scope>NUCLEOTIDE SEQUENCE [LARGE SCALE GENOMIC DNA]</scope>
    <source>
        <strain evidence="2 3">K1PA1</strain>
    </source>
</reference>
<dbReference type="Pfam" id="PF04248">
    <property type="entry name" value="NTP_transf_9"/>
    <property type="match status" value="1"/>
</dbReference>
<evidence type="ECO:0000259" key="1">
    <source>
        <dbReference type="Pfam" id="PF04248"/>
    </source>
</evidence>
<dbReference type="RefSeq" id="WP_276111059.1">
    <property type="nucleotide sequence ID" value="NZ_JARJBB010000013.1"/>
</dbReference>
<evidence type="ECO:0000313" key="3">
    <source>
        <dbReference type="Proteomes" id="UP001221150"/>
    </source>
</evidence>
<dbReference type="InterPro" id="IPR007361">
    <property type="entry name" value="DUF427"/>
</dbReference>
<comment type="caution">
    <text evidence="2">The sequence shown here is derived from an EMBL/GenBank/DDBJ whole genome shotgun (WGS) entry which is preliminary data.</text>
</comment>
<protein>
    <submittedName>
        <fullName evidence="2">DUF427 domain-containing protein</fullName>
    </submittedName>
</protein>
<dbReference type="Proteomes" id="UP001221150">
    <property type="component" value="Unassembled WGS sequence"/>
</dbReference>
<sequence length="162" mass="18265">MSVRPGRPPESVWDYPRPPLLQPDDRRVRVECAGEVVADTSRALRVLETSHPPVFYLPPQDVRTELLRPAAGRRSWCEWKGAAVYWDLVVGDEVRQRAAWSYPRPEPRYADLADHLAFYVDAVDRCLVAGETVTAQEGDFYGGWITGEIRGPFKGGPGTRGW</sequence>
<dbReference type="EMBL" id="JARJBB010000013">
    <property type="protein sequence ID" value="MDF3301481.1"/>
    <property type="molecule type" value="Genomic_DNA"/>
</dbReference>
<keyword evidence="3" id="KW-1185">Reference proteome</keyword>
<proteinExistence type="predicted"/>
<feature type="domain" description="DUF427" evidence="1">
    <location>
        <begin position="28"/>
        <end position="120"/>
    </location>
</feature>
<dbReference type="InterPro" id="IPR038694">
    <property type="entry name" value="DUF427_sf"/>
</dbReference>
<organism evidence="2 3">
    <name type="scientific">Streptomyces tropicalis</name>
    <dbReference type="NCBI Taxonomy" id="3034234"/>
    <lineage>
        <taxon>Bacteria</taxon>
        <taxon>Bacillati</taxon>
        <taxon>Actinomycetota</taxon>
        <taxon>Actinomycetes</taxon>
        <taxon>Kitasatosporales</taxon>
        <taxon>Streptomycetaceae</taxon>
        <taxon>Streptomyces</taxon>
    </lineage>
</organism>